<keyword evidence="1" id="KW-0732">Signal</keyword>
<evidence type="ECO:0000313" key="3">
    <source>
        <dbReference type="EMBL" id="MBI2876187.1"/>
    </source>
</evidence>
<accession>A0A932CP13</accession>
<comment type="caution">
    <text evidence="3">The sequence shown here is derived from an EMBL/GenBank/DDBJ whole genome shotgun (WGS) entry which is preliminary data.</text>
</comment>
<dbReference type="PANTHER" id="PTHR46580">
    <property type="entry name" value="SENSOR KINASE-RELATED"/>
    <property type="match status" value="1"/>
</dbReference>
<evidence type="ECO:0000313" key="4">
    <source>
        <dbReference type="Proteomes" id="UP000769766"/>
    </source>
</evidence>
<keyword evidence="2" id="KW-0812">Transmembrane</keyword>
<dbReference type="InterPro" id="IPR013517">
    <property type="entry name" value="FG-GAP"/>
</dbReference>
<keyword evidence="2" id="KW-0472">Membrane</keyword>
<dbReference type="EMBL" id="JACPRF010000149">
    <property type="protein sequence ID" value="MBI2876187.1"/>
    <property type="molecule type" value="Genomic_DNA"/>
</dbReference>
<organism evidence="3 4">
    <name type="scientific">Tectimicrobiota bacterium</name>
    <dbReference type="NCBI Taxonomy" id="2528274"/>
    <lineage>
        <taxon>Bacteria</taxon>
        <taxon>Pseudomonadati</taxon>
        <taxon>Nitrospinota/Tectimicrobiota group</taxon>
        <taxon>Candidatus Tectimicrobiota</taxon>
    </lineage>
</organism>
<evidence type="ECO:0000256" key="2">
    <source>
        <dbReference type="SAM" id="Phobius"/>
    </source>
</evidence>
<dbReference type="Pfam" id="PF13517">
    <property type="entry name" value="FG-GAP_3"/>
    <property type="match status" value="3"/>
</dbReference>
<keyword evidence="2" id="KW-1133">Transmembrane helix</keyword>
<sequence length="565" mass="61209">MLSCISAKDENELKKTIDRENSVLQQRGKSQDQSFCRIFTPTLSVVFSIVVILMAISTFAVSGQAQPLSYSIQVPATTGWYRAIRAADMDHDGMPEVLIGNWDRLAIEIWKYDPVGRRLASWQTISGLPYHPHGLNTGDFDKDGDLDVVVAIRFYGLYLCTNNGMGNWTVRQLHSTYAWNAQVADFDQDGNLDIFASTDWGAVLLYGDGHGNFTSGSVPWIGKPISFNVIDVNSDGKPDLIGPAEWTGYMQAFLNLGNRNWSAALGPPDHYPNNLVSFITPSAGDLYHNGFIDQVAYFHSGTGYIPPTTVVIFEGGSSGGNLVWTPRILDVLSTRLGPLGVADLNDDGNLDIFAGRSAWFHGFRAWLGDGRGGFQIQDVNYELGLGTMNSFLVVDINGDGASDIVAPRHADGVWEPSVGFAVLFRQAPVTFVTGGGGVDSPAGADLLNASAAGPATFGFVSKYLLGRDTPSGNLEFQFKQGNLNFKSTSLDWLMVTGQPRAIFRGTGTINGANICKFEVDAWDGSYQPGDVDAFELKIFSCDSGGDRYSLTATPLTKGSIIIHTK</sequence>
<dbReference type="Proteomes" id="UP000769766">
    <property type="component" value="Unassembled WGS sequence"/>
</dbReference>
<dbReference type="Gene3D" id="2.130.10.130">
    <property type="entry name" value="Integrin alpha, N-terminal"/>
    <property type="match status" value="1"/>
</dbReference>
<feature type="transmembrane region" description="Helical" evidence="2">
    <location>
        <begin position="38"/>
        <end position="61"/>
    </location>
</feature>
<name>A0A932CP13_UNCTE</name>
<dbReference type="InterPro" id="IPR028994">
    <property type="entry name" value="Integrin_alpha_N"/>
</dbReference>
<gene>
    <name evidence="3" type="ORF">HYY20_04835</name>
</gene>
<reference evidence="3" key="1">
    <citation type="submission" date="2020-07" db="EMBL/GenBank/DDBJ databases">
        <title>Huge and variable diversity of episymbiotic CPR bacteria and DPANN archaea in groundwater ecosystems.</title>
        <authorList>
            <person name="He C.Y."/>
            <person name="Keren R."/>
            <person name="Whittaker M."/>
            <person name="Farag I.F."/>
            <person name="Doudna J."/>
            <person name="Cate J.H.D."/>
            <person name="Banfield J.F."/>
        </authorList>
    </citation>
    <scope>NUCLEOTIDE SEQUENCE</scope>
    <source>
        <strain evidence="3">NC_groundwater_672_Ag_B-0.1um_62_36</strain>
    </source>
</reference>
<evidence type="ECO:0000256" key="1">
    <source>
        <dbReference type="ARBA" id="ARBA00022729"/>
    </source>
</evidence>
<dbReference type="SUPFAM" id="SSF69318">
    <property type="entry name" value="Integrin alpha N-terminal domain"/>
    <property type="match status" value="2"/>
</dbReference>
<dbReference type="AlphaFoldDB" id="A0A932CP13"/>
<protein>
    <submittedName>
        <fullName evidence="3">VCBS repeat-containing protein</fullName>
    </submittedName>
</protein>
<dbReference type="PANTHER" id="PTHR46580:SF2">
    <property type="entry name" value="MAM DOMAIN-CONTAINING PROTEIN"/>
    <property type="match status" value="1"/>
</dbReference>
<proteinExistence type="predicted"/>